<feature type="chain" id="PRO_5043930215" evidence="1">
    <location>
        <begin position="27"/>
        <end position="148"/>
    </location>
</feature>
<accession>A0AAU7QJN0</accession>
<sequence>MKTHFRPLRQGLLLALALGVVAPVFAQGQARKIDQQDLYRYWILLNTQVQMDVPNTGLNLDKPGCAAVTYTVGSDGVPMNVQVVKVVPKSDLGPVARSAVSNFRYGPSLNNRIGEPVATYYIVPFNAPKDPAQRQQLMDACKLPGYTP</sequence>
<organism evidence="3">
    <name type="scientific">Rhodanobacter sp. IGA1.0</name>
    <dbReference type="NCBI Taxonomy" id="3158582"/>
    <lineage>
        <taxon>Bacteria</taxon>
        <taxon>Pseudomonadati</taxon>
        <taxon>Pseudomonadota</taxon>
        <taxon>Gammaproteobacteria</taxon>
        <taxon>Lysobacterales</taxon>
        <taxon>Rhodanobacteraceae</taxon>
        <taxon>Rhodanobacter</taxon>
    </lineage>
</organism>
<feature type="domain" description="TonB C-terminal" evidence="2">
    <location>
        <begin position="38"/>
        <end position="136"/>
    </location>
</feature>
<proteinExistence type="predicted"/>
<evidence type="ECO:0000313" key="3">
    <source>
        <dbReference type="EMBL" id="XBS89548.1"/>
    </source>
</evidence>
<feature type="signal peptide" evidence="1">
    <location>
        <begin position="1"/>
        <end position="26"/>
    </location>
</feature>
<dbReference type="SUPFAM" id="SSF74653">
    <property type="entry name" value="TolA/TonB C-terminal domain"/>
    <property type="match status" value="1"/>
</dbReference>
<dbReference type="InterPro" id="IPR037682">
    <property type="entry name" value="TonB_C"/>
</dbReference>
<gene>
    <name evidence="3" type="ORF">ABNK63_14260</name>
</gene>
<dbReference type="GO" id="GO:0055085">
    <property type="term" value="P:transmembrane transport"/>
    <property type="evidence" value="ECO:0007669"/>
    <property type="project" value="InterPro"/>
</dbReference>
<evidence type="ECO:0000259" key="2">
    <source>
        <dbReference type="PROSITE" id="PS52015"/>
    </source>
</evidence>
<dbReference type="RefSeq" id="WP_007807524.1">
    <property type="nucleotide sequence ID" value="NZ_CP157948.1"/>
</dbReference>
<evidence type="ECO:0000256" key="1">
    <source>
        <dbReference type="SAM" id="SignalP"/>
    </source>
</evidence>
<dbReference type="AlphaFoldDB" id="A0AAU7QJN0"/>
<dbReference type="EMBL" id="CP157948">
    <property type="protein sequence ID" value="XBS89548.1"/>
    <property type="molecule type" value="Genomic_DNA"/>
</dbReference>
<reference evidence="3" key="1">
    <citation type="submission" date="2024-06" db="EMBL/GenBank/DDBJ databases">
        <authorList>
            <person name="Sun Y."/>
        </authorList>
    </citation>
    <scope>NUCLEOTIDE SEQUENCE</scope>
    <source>
        <strain evidence="3">IGA1.0</strain>
    </source>
</reference>
<dbReference type="PROSITE" id="PS52015">
    <property type="entry name" value="TONB_CTD"/>
    <property type="match status" value="1"/>
</dbReference>
<keyword evidence="1" id="KW-0732">Signal</keyword>
<dbReference type="Pfam" id="PF03544">
    <property type="entry name" value="TonB_C"/>
    <property type="match status" value="1"/>
</dbReference>
<dbReference type="Gene3D" id="3.30.1150.10">
    <property type="match status" value="1"/>
</dbReference>
<name>A0AAU7QJN0_9GAMM</name>
<protein>
    <submittedName>
        <fullName evidence="3">Energy transducer TonB</fullName>
    </submittedName>
</protein>